<dbReference type="Gene3D" id="3.40.1360.10">
    <property type="match status" value="1"/>
</dbReference>
<dbReference type="SUPFAM" id="SSF56731">
    <property type="entry name" value="DNA primase core"/>
    <property type="match status" value="1"/>
</dbReference>
<dbReference type="Pfam" id="PF01807">
    <property type="entry name" value="Zn_ribbon_DnaG"/>
    <property type="match status" value="1"/>
</dbReference>
<dbReference type="InterPro" id="IPR050219">
    <property type="entry name" value="DnaG_primase"/>
</dbReference>
<dbReference type="InterPro" id="IPR002694">
    <property type="entry name" value="Znf_CHC2"/>
</dbReference>
<reference evidence="5 6" key="1">
    <citation type="submission" date="2019-06" db="EMBL/GenBank/DDBJ databases">
        <authorList>
            <person name="Hertel R."/>
        </authorList>
    </citation>
    <scope>NUCLEOTIDE SEQUENCE [LARGE SCALE GENOMIC DNA]</scope>
</reference>
<keyword evidence="1" id="KW-0479">Metal-binding</keyword>
<dbReference type="Proteomes" id="UP000317800">
    <property type="component" value="Segment"/>
</dbReference>
<proteinExistence type="predicted"/>
<evidence type="ECO:0000259" key="4">
    <source>
        <dbReference type="SMART" id="SM00400"/>
    </source>
</evidence>
<keyword evidence="2" id="KW-0863">Zinc-finger</keyword>
<dbReference type="GO" id="GO:0003899">
    <property type="term" value="F:DNA-directed RNA polymerase activity"/>
    <property type="evidence" value="ECO:0007669"/>
    <property type="project" value="InterPro"/>
</dbReference>
<dbReference type="Gene3D" id="3.90.580.10">
    <property type="entry name" value="Zinc finger, CHC2-type domain"/>
    <property type="match status" value="1"/>
</dbReference>
<protein>
    <submittedName>
        <fullName evidence="5">DNA primase</fullName>
    </submittedName>
</protein>
<evidence type="ECO:0000256" key="2">
    <source>
        <dbReference type="ARBA" id="ARBA00022771"/>
    </source>
</evidence>
<organism evidence="5 6">
    <name type="scientific">Bacillus phage vB_BmeM-Goe8</name>
    <dbReference type="NCBI Taxonomy" id="2593638"/>
    <lineage>
        <taxon>Viruses</taxon>
        <taxon>Duplodnaviria</taxon>
        <taxon>Heunggongvirae</taxon>
        <taxon>Uroviricota</taxon>
        <taxon>Caudoviricetes</taxon>
        <taxon>Herelleviridae</taxon>
        <taxon>Bastillevirinae</taxon>
        <taxon>Goettingenvirus</taxon>
        <taxon>Goettingenvirus goe8</taxon>
    </lineage>
</organism>
<dbReference type="GO" id="GO:0006269">
    <property type="term" value="P:DNA replication, synthesis of primer"/>
    <property type="evidence" value="ECO:0007669"/>
    <property type="project" value="TreeGrafter"/>
</dbReference>
<dbReference type="GO" id="GO:0008270">
    <property type="term" value="F:zinc ion binding"/>
    <property type="evidence" value="ECO:0007669"/>
    <property type="project" value="UniProtKB-KW"/>
</dbReference>
<keyword evidence="3" id="KW-0862">Zinc</keyword>
<name>A0A516KMS4_9CAUD</name>
<accession>A0A516KMS4</accession>
<sequence length="355" mass="40505">MFLDLLREELGAEKLAGAHTRFCCPFCGENKYKFYVHNTKSLWICQKCRIKGNALSFVKKYYNSSYHEAVDILTTYDHDVTLDGGGSYDDSTYSKHLTESEKLLLFISRKGKPIEEDSKVNYKCPPTPTNCKTLTQNFNNPEAFPFFAYLHNRGITMEQIQEHNISYVINGEVELLDGRKMTLINHLVFFTFNDKRKPLYWNTRSIDPNPYIKSFNAPSREGEYSKKNTIFNLNNANNSDRIVVTEGVFDAMTVGQSGVATFGKMITDQQVEELLQKTKDNRLPIYLYLDKDAWESMIESARKIKSRDSSRAVYFVASGSDQDANELGTEKVNELIEQAFPADAAGELKLSLISL</sequence>
<keyword evidence="6" id="KW-1185">Reference proteome</keyword>
<dbReference type="InterPro" id="IPR036977">
    <property type="entry name" value="DNA_primase_Znf_CHC2"/>
</dbReference>
<dbReference type="SUPFAM" id="SSF57783">
    <property type="entry name" value="Zinc beta-ribbon"/>
    <property type="match status" value="1"/>
</dbReference>
<dbReference type="SMART" id="SM00400">
    <property type="entry name" value="ZnF_CHCC"/>
    <property type="match status" value="1"/>
</dbReference>
<evidence type="ECO:0000256" key="1">
    <source>
        <dbReference type="ARBA" id="ARBA00022723"/>
    </source>
</evidence>
<dbReference type="EMBL" id="MN043729">
    <property type="protein sequence ID" value="QDP42887.1"/>
    <property type="molecule type" value="Genomic_DNA"/>
</dbReference>
<gene>
    <name evidence="5" type="ORF">Goe8_c01140</name>
</gene>
<evidence type="ECO:0000313" key="5">
    <source>
        <dbReference type="EMBL" id="QDP42887.1"/>
    </source>
</evidence>
<dbReference type="PANTHER" id="PTHR30313">
    <property type="entry name" value="DNA PRIMASE"/>
    <property type="match status" value="1"/>
</dbReference>
<dbReference type="PANTHER" id="PTHR30313:SF2">
    <property type="entry name" value="DNA PRIMASE"/>
    <property type="match status" value="1"/>
</dbReference>
<evidence type="ECO:0000313" key="6">
    <source>
        <dbReference type="Proteomes" id="UP000317800"/>
    </source>
</evidence>
<feature type="domain" description="Zinc finger CHC2-type" evidence="4">
    <location>
        <begin position="23"/>
        <end position="74"/>
    </location>
</feature>
<evidence type="ECO:0000256" key="3">
    <source>
        <dbReference type="ARBA" id="ARBA00022833"/>
    </source>
</evidence>
<dbReference type="GO" id="GO:0003677">
    <property type="term" value="F:DNA binding"/>
    <property type="evidence" value="ECO:0007669"/>
    <property type="project" value="InterPro"/>
</dbReference>